<dbReference type="InterPro" id="IPR051328">
    <property type="entry name" value="T7SS_ABC-Transporter"/>
</dbReference>
<keyword evidence="4 5" id="KW-0472">Membrane</keyword>
<name>A0ABQ5JPA0_9LACO</name>
<dbReference type="InterPro" id="IPR013525">
    <property type="entry name" value="ABC2_TM"/>
</dbReference>
<feature type="transmembrane region" description="Helical" evidence="5">
    <location>
        <begin position="283"/>
        <end position="303"/>
    </location>
</feature>
<proteinExistence type="predicted"/>
<keyword evidence="3 5" id="KW-1133">Transmembrane helix</keyword>
<organism evidence="7 8">
    <name type="scientific">Furfurilactobacillus curtus</name>
    <dbReference type="NCBI Taxonomy" id="1746200"/>
    <lineage>
        <taxon>Bacteria</taxon>
        <taxon>Bacillati</taxon>
        <taxon>Bacillota</taxon>
        <taxon>Bacilli</taxon>
        <taxon>Lactobacillales</taxon>
        <taxon>Lactobacillaceae</taxon>
        <taxon>Furfurilactobacillus</taxon>
    </lineage>
</organism>
<evidence type="ECO:0000313" key="8">
    <source>
        <dbReference type="Proteomes" id="UP001628078"/>
    </source>
</evidence>
<evidence type="ECO:0000256" key="3">
    <source>
        <dbReference type="ARBA" id="ARBA00022989"/>
    </source>
</evidence>
<keyword evidence="2 5" id="KW-0812">Transmembrane</keyword>
<dbReference type="PROSITE" id="PS51257">
    <property type="entry name" value="PROKAR_LIPOPROTEIN"/>
    <property type="match status" value="1"/>
</dbReference>
<dbReference type="PANTHER" id="PTHR43077:SF5">
    <property type="entry name" value="PHAGE INFECTION PROTEIN"/>
    <property type="match status" value="1"/>
</dbReference>
<reference evidence="7 8" key="1">
    <citation type="submission" date="2022-03" db="EMBL/GenBank/DDBJ databases">
        <title>Draft genome sequence of Furfurilactobacillus curtus JCM 31185.</title>
        <authorList>
            <person name="Suzuki S."/>
            <person name="Endo A."/>
            <person name="Kajikawa A."/>
        </authorList>
    </citation>
    <scope>NUCLEOTIDE SEQUENCE [LARGE SCALE GENOMIC DNA]</scope>
    <source>
        <strain evidence="7 8">JCM 31185</strain>
    </source>
</reference>
<dbReference type="RefSeq" id="WP_407883895.1">
    <property type="nucleotide sequence ID" value="NZ_BQXO01000003.1"/>
</dbReference>
<dbReference type="Pfam" id="PF12698">
    <property type="entry name" value="ABC2_membrane_3"/>
    <property type="match status" value="1"/>
</dbReference>
<dbReference type="Proteomes" id="UP001628078">
    <property type="component" value="Unassembled WGS sequence"/>
</dbReference>
<comment type="caution">
    <text evidence="7">The sequence shown here is derived from an EMBL/GenBank/DDBJ whole genome shotgun (WGS) entry which is preliminary data.</text>
</comment>
<evidence type="ECO:0000313" key="7">
    <source>
        <dbReference type="EMBL" id="GKT06070.1"/>
    </source>
</evidence>
<comment type="subcellular location">
    <subcellularLocation>
        <location evidence="1">Membrane</location>
        <topology evidence="1">Multi-pass membrane protein</topology>
    </subcellularLocation>
</comment>
<keyword evidence="8" id="KW-1185">Reference proteome</keyword>
<feature type="transmembrane region" description="Helical" evidence="5">
    <location>
        <begin position="12"/>
        <end position="33"/>
    </location>
</feature>
<feature type="transmembrane region" description="Helical" evidence="5">
    <location>
        <begin position="374"/>
        <end position="392"/>
    </location>
</feature>
<evidence type="ECO:0000256" key="5">
    <source>
        <dbReference type="SAM" id="Phobius"/>
    </source>
</evidence>
<feature type="transmembrane region" description="Helical" evidence="5">
    <location>
        <begin position="315"/>
        <end position="334"/>
    </location>
</feature>
<evidence type="ECO:0000256" key="4">
    <source>
        <dbReference type="ARBA" id="ARBA00023136"/>
    </source>
</evidence>
<evidence type="ECO:0000256" key="2">
    <source>
        <dbReference type="ARBA" id="ARBA00022692"/>
    </source>
</evidence>
<sequence>MLLKKMLQNRFVWVAVIMAIIYQLAMVGCYVWGFSQVSKKSAQINTQIVNQDAGPLGQRVGHELVKRLSAQLTRDSLTKIRQQMRDNQVDLAIIIPKHFSNQITRGKVIELTELKNQGTQMIVAGTVRGITDTLPEILATTLTEQRTQRSLTQLVTPIVRKRLADQGLPASAQVTMAQPIVKKQVHHIFKQINAQVQVKTHRLDRGRNQASWQMAPMFLTMAVYLGGMIATMTFVNVFNGFRVHYSKWQTFAAVVGCQVVMAVTSTIAGVGLLMWLLKFSLPIFAQLYLQMILLQLVATNFALIPSMLFQPAGLWINIPLLMAGAITGTGTLPLPMLPTGLSWFHAITPLYPAVKATRHVLFQAGPVLDFDRQLLVIGLVSIGILLLILLYLPGEPERIDPEHA</sequence>
<dbReference type="PANTHER" id="PTHR43077">
    <property type="entry name" value="TRANSPORT PERMEASE YVFS-RELATED"/>
    <property type="match status" value="1"/>
</dbReference>
<dbReference type="Gene3D" id="3.40.1710.10">
    <property type="entry name" value="abc type-2 transporter like domain"/>
    <property type="match status" value="1"/>
</dbReference>
<dbReference type="EMBL" id="BQXO01000003">
    <property type="protein sequence ID" value="GKT06070.1"/>
    <property type="molecule type" value="Genomic_DNA"/>
</dbReference>
<gene>
    <name evidence="7" type="ORF">JCM31185_13580</name>
</gene>
<evidence type="ECO:0000259" key="6">
    <source>
        <dbReference type="Pfam" id="PF12698"/>
    </source>
</evidence>
<feature type="domain" description="ABC-2 type transporter transmembrane" evidence="6">
    <location>
        <begin position="16"/>
        <end position="388"/>
    </location>
</feature>
<evidence type="ECO:0000256" key="1">
    <source>
        <dbReference type="ARBA" id="ARBA00004141"/>
    </source>
</evidence>
<accession>A0ABQ5JPA0</accession>
<protein>
    <recommendedName>
        <fullName evidence="6">ABC-2 type transporter transmembrane domain-containing protein</fullName>
    </recommendedName>
</protein>
<feature type="transmembrane region" description="Helical" evidence="5">
    <location>
        <begin position="217"/>
        <end position="238"/>
    </location>
</feature>
<feature type="transmembrane region" description="Helical" evidence="5">
    <location>
        <begin position="250"/>
        <end position="277"/>
    </location>
</feature>